<reference evidence="8 9" key="1">
    <citation type="submission" date="2016-11" db="EMBL/GenBank/DDBJ databases">
        <title>Trade-off between light-utilization and light-protection in marine flavobacteria.</title>
        <authorList>
            <person name="Kumagai Y."/>
        </authorList>
    </citation>
    <scope>NUCLEOTIDE SEQUENCE [LARGE SCALE GENOMIC DNA]</scope>
    <source>
        <strain evidence="8 9">NBRC 107125</strain>
    </source>
</reference>
<protein>
    <recommendedName>
        <fullName evidence="7">Major facilitator superfamily (MFS) profile domain-containing protein</fullName>
    </recommendedName>
</protein>
<dbReference type="PANTHER" id="PTHR23504:SF15">
    <property type="entry name" value="MAJOR FACILITATOR SUPERFAMILY (MFS) PROFILE DOMAIN-CONTAINING PROTEIN"/>
    <property type="match status" value="1"/>
</dbReference>
<dbReference type="KEGG" id="osg:BST96_02930"/>
<dbReference type="PROSITE" id="PS50850">
    <property type="entry name" value="MFS"/>
    <property type="match status" value="1"/>
</dbReference>
<evidence type="ECO:0000256" key="6">
    <source>
        <dbReference type="SAM" id="Phobius"/>
    </source>
</evidence>
<organism evidence="8 9">
    <name type="scientific">Oceanicoccus sagamiensis</name>
    <dbReference type="NCBI Taxonomy" id="716816"/>
    <lineage>
        <taxon>Bacteria</taxon>
        <taxon>Pseudomonadati</taxon>
        <taxon>Pseudomonadota</taxon>
        <taxon>Gammaproteobacteria</taxon>
        <taxon>Cellvibrionales</taxon>
        <taxon>Spongiibacteraceae</taxon>
        <taxon>Oceanicoccus</taxon>
    </lineage>
</organism>
<dbReference type="InterPro" id="IPR036259">
    <property type="entry name" value="MFS_trans_sf"/>
</dbReference>
<feature type="transmembrane region" description="Helical" evidence="6">
    <location>
        <begin position="243"/>
        <end position="262"/>
    </location>
</feature>
<feature type="transmembrane region" description="Helical" evidence="6">
    <location>
        <begin position="298"/>
        <end position="320"/>
    </location>
</feature>
<comment type="subcellular location">
    <subcellularLocation>
        <location evidence="1">Membrane</location>
        <topology evidence="1">Multi-pass membrane protein</topology>
    </subcellularLocation>
</comment>
<evidence type="ECO:0000313" key="8">
    <source>
        <dbReference type="EMBL" id="ARN73150.1"/>
    </source>
</evidence>
<keyword evidence="9" id="KW-1185">Reference proteome</keyword>
<proteinExistence type="predicted"/>
<evidence type="ECO:0000256" key="5">
    <source>
        <dbReference type="ARBA" id="ARBA00023136"/>
    </source>
</evidence>
<feature type="transmembrane region" description="Helical" evidence="6">
    <location>
        <begin position="36"/>
        <end position="54"/>
    </location>
</feature>
<dbReference type="PRINTS" id="PR01035">
    <property type="entry name" value="TCRTETA"/>
</dbReference>
<dbReference type="SUPFAM" id="SSF103473">
    <property type="entry name" value="MFS general substrate transporter"/>
    <property type="match status" value="1"/>
</dbReference>
<feature type="domain" description="Major facilitator superfamily (MFS) profile" evidence="7">
    <location>
        <begin position="1"/>
        <end position="386"/>
    </location>
</feature>
<feature type="transmembrane region" description="Helical" evidence="6">
    <location>
        <begin position="341"/>
        <end position="358"/>
    </location>
</feature>
<evidence type="ECO:0000256" key="1">
    <source>
        <dbReference type="ARBA" id="ARBA00004141"/>
    </source>
</evidence>
<dbReference type="GO" id="GO:0016020">
    <property type="term" value="C:membrane"/>
    <property type="evidence" value="ECO:0007669"/>
    <property type="project" value="UniProtKB-SubCell"/>
</dbReference>
<dbReference type="OrthoDB" id="9764259at2"/>
<dbReference type="GO" id="GO:0022857">
    <property type="term" value="F:transmembrane transporter activity"/>
    <property type="evidence" value="ECO:0007669"/>
    <property type="project" value="InterPro"/>
</dbReference>
<feature type="transmembrane region" description="Helical" evidence="6">
    <location>
        <begin position="152"/>
        <end position="174"/>
    </location>
</feature>
<keyword evidence="5 6" id="KW-0472">Membrane</keyword>
<dbReference type="InterPro" id="IPR011701">
    <property type="entry name" value="MFS"/>
</dbReference>
<feature type="transmembrane region" description="Helical" evidence="6">
    <location>
        <begin position="66"/>
        <end position="85"/>
    </location>
</feature>
<dbReference type="STRING" id="716816.BST96_02930"/>
<dbReference type="Gene3D" id="1.20.1250.20">
    <property type="entry name" value="MFS general substrate transporter like domains"/>
    <property type="match status" value="1"/>
</dbReference>
<feature type="transmembrane region" description="Helical" evidence="6">
    <location>
        <begin position="91"/>
        <end position="112"/>
    </location>
</feature>
<keyword evidence="3 6" id="KW-0812">Transmembrane</keyword>
<feature type="transmembrane region" description="Helical" evidence="6">
    <location>
        <begin position="364"/>
        <end position="380"/>
    </location>
</feature>
<accession>A0A1X9N4V9</accession>
<evidence type="ECO:0000256" key="2">
    <source>
        <dbReference type="ARBA" id="ARBA00022448"/>
    </source>
</evidence>
<dbReference type="AlphaFoldDB" id="A0A1X9N4V9"/>
<sequence>MKFLFATVLIDLIGFGIVIPILPFLAPDMGASNLEIGLIIATYSIFNGLCGPFWGRLSDRFGRKPIILICLAGAAISYIGLAFATTLTAIYFWRAFGGWMAGNFGVASAMIADMTTPENRAKGMGMIGAAFGLGMVIGPTLGGVLSGNGESYTLPFFVAAGLSTLAIVAGFFLLEETMTPEKREEHAAEQAQHQKVSLLKMLKETHNTVLASIFTLHNTCVSVISFLFPLWVATLLDWGPRDVGIVFGVQGLAMAFIQIKLIGPLSTKMGEVNFLMMGIGLTCVGFIAASMAETTPFMILAFCMTVTGSTLCLPILNSITSKRTPFRFRGQMMGTTSSMSAWGRVTGPLLGGVVLHFYGFSAAWLVALALCLVYLGWAFSQRGVANIEEESPQAPPAA</sequence>
<keyword evidence="4 6" id="KW-1133">Transmembrane helix</keyword>
<dbReference type="Pfam" id="PF07690">
    <property type="entry name" value="MFS_1"/>
    <property type="match status" value="1"/>
</dbReference>
<name>A0A1X9N4V9_9GAMM</name>
<dbReference type="Proteomes" id="UP000193450">
    <property type="component" value="Chromosome"/>
</dbReference>
<dbReference type="RefSeq" id="WP_085757249.1">
    <property type="nucleotide sequence ID" value="NZ_CP019343.1"/>
</dbReference>
<evidence type="ECO:0000313" key="9">
    <source>
        <dbReference type="Proteomes" id="UP000193450"/>
    </source>
</evidence>
<feature type="transmembrane region" description="Helical" evidence="6">
    <location>
        <begin position="209"/>
        <end position="231"/>
    </location>
</feature>
<evidence type="ECO:0000256" key="4">
    <source>
        <dbReference type="ARBA" id="ARBA00022989"/>
    </source>
</evidence>
<dbReference type="InterPro" id="IPR001958">
    <property type="entry name" value="Tet-R_TetA/multi-R_MdtG-like"/>
</dbReference>
<keyword evidence="2" id="KW-0813">Transport</keyword>
<dbReference type="EMBL" id="CP019343">
    <property type="protein sequence ID" value="ARN73150.1"/>
    <property type="molecule type" value="Genomic_DNA"/>
</dbReference>
<feature type="transmembrane region" description="Helical" evidence="6">
    <location>
        <begin position="274"/>
        <end position="292"/>
    </location>
</feature>
<evidence type="ECO:0000256" key="3">
    <source>
        <dbReference type="ARBA" id="ARBA00022692"/>
    </source>
</evidence>
<evidence type="ECO:0000259" key="7">
    <source>
        <dbReference type="PROSITE" id="PS50850"/>
    </source>
</evidence>
<feature type="transmembrane region" description="Helical" evidence="6">
    <location>
        <begin position="5"/>
        <end position="24"/>
    </location>
</feature>
<dbReference type="PANTHER" id="PTHR23504">
    <property type="entry name" value="MAJOR FACILITATOR SUPERFAMILY DOMAIN-CONTAINING PROTEIN 10"/>
    <property type="match status" value="1"/>
</dbReference>
<gene>
    <name evidence="8" type="ORF">BST96_02930</name>
</gene>
<feature type="transmembrane region" description="Helical" evidence="6">
    <location>
        <begin position="124"/>
        <end position="146"/>
    </location>
</feature>
<dbReference type="InterPro" id="IPR020846">
    <property type="entry name" value="MFS_dom"/>
</dbReference>